<dbReference type="Pfam" id="PF00664">
    <property type="entry name" value="ABC_membrane"/>
    <property type="match status" value="1"/>
</dbReference>
<feature type="transmembrane region" description="Helical" evidence="5">
    <location>
        <begin position="246"/>
        <end position="264"/>
    </location>
</feature>
<evidence type="ECO:0000256" key="1">
    <source>
        <dbReference type="ARBA" id="ARBA00004141"/>
    </source>
</evidence>
<name>A0ABS6E0J1_9FIRM</name>
<sequence length="328" mass="37671">MSLFFNYFKKYVLLYPKSFLKSFCFVLILTFFNVLIPTGLRSYLQFLETNKNTSVIMIGILGFILFLLIKNILDVCWAMSLNTLGGKIISNIRVELINSISNSNYEDLLRIGRDKLKNIIFMDTLNIFRSIVHISVSIIANILLLIVFLLVSTYINATLGVILFVASCLGFLISMISRKTILKSSRLVNEAMKIDNETQNELVDSIELIKTWNLGSYFLNKTSKSFINFIETSNKVDKKQVFLKNLINDFHFIVLIGIVSFLTLKSGSDTSANFVFYIFVSDLVISKSQEIEGLINSLFRILSMIPFSIFFSFMNCTMWMCRWCINRV</sequence>
<feature type="transmembrane region" description="Helical" evidence="5">
    <location>
        <begin position="131"/>
        <end position="151"/>
    </location>
</feature>
<protein>
    <recommendedName>
        <fullName evidence="6">ABC transmembrane type-1 domain-containing protein</fullName>
    </recommendedName>
</protein>
<reference evidence="7 8" key="1">
    <citation type="submission" date="2021-06" db="EMBL/GenBank/DDBJ databases">
        <authorList>
            <person name="Sun Q."/>
            <person name="Li D."/>
        </authorList>
    </citation>
    <scope>NUCLEOTIDE SEQUENCE [LARGE SCALE GENOMIC DNA]</scope>
    <source>
        <strain evidence="7 8">MSJ-40</strain>
    </source>
</reference>
<keyword evidence="4 5" id="KW-0472">Membrane</keyword>
<dbReference type="InterPro" id="IPR011527">
    <property type="entry name" value="ABC1_TM_dom"/>
</dbReference>
<evidence type="ECO:0000256" key="4">
    <source>
        <dbReference type="ARBA" id="ARBA00023136"/>
    </source>
</evidence>
<keyword evidence="2 5" id="KW-0812">Transmembrane</keyword>
<feature type="transmembrane region" description="Helical" evidence="5">
    <location>
        <begin position="12"/>
        <end position="35"/>
    </location>
</feature>
<dbReference type="Proteomes" id="UP000749471">
    <property type="component" value="Unassembled WGS sequence"/>
</dbReference>
<proteinExistence type="predicted"/>
<dbReference type="PROSITE" id="PS50929">
    <property type="entry name" value="ABC_TM1F"/>
    <property type="match status" value="1"/>
</dbReference>
<evidence type="ECO:0000256" key="2">
    <source>
        <dbReference type="ARBA" id="ARBA00022692"/>
    </source>
</evidence>
<evidence type="ECO:0000259" key="6">
    <source>
        <dbReference type="PROSITE" id="PS50929"/>
    </source>
</evidence>
<accession>A0ABS6E0J1</accession>
<evidence type="ECO:0000256" key="5">
    <source>
        <dbReference type="SAM" id="Phobius"/>
    </source>
</evidence>
<comment type="subcellular location">
    <subcellularLocation>
        <location evidence="1">Membrane</location>
        <topology evidence="1">Multi-pass membrane protein</topology>
    </subcellularLocation>
</comment>
<gene>
    <name evidence="7" type="ORF">KQI42_00220</name>
</gene>
<evidence type="ECO:0000256" key="3">
    <source>
        <dbReference type="ARBA" id="ARBA00022989"/>
    </source>
</evidence>
<evidence type="ECO:0000313" key="8">
    <source>
        <dbReference type="Proteomes" id="UP000749471"/>
    </source>
</evidence>
<organism evidence="7 8">
    <name type="scientific">Tissierella simiarum</name>
    <dbReference type="NCBI Taxonomy" id="2841534"/>
    <lineage>
        <taxon>Bacteria</taxon>
        <taxon>Bacillati</taxon>
        <taxon>Bacillota</taxon>
        <taxon>Tissierellia</taxon>
        <taxon>Tissierellales</taxon>
        <taxon>Tissierellaceae</taxon>
        <taxon>Tissierella</taxon>
    </lineage>
</organism>
<feature type="domain" description="ABC transmembrane type-1" evidence="6">
    <location>
        <begin position="22"/>
        <end position="248"/>
    </location>
</feature>
<feature type="transmembrane region" description="Helical" evidence="5">
    <location>
        <begin position="55"/>
        <end position="73"/>
    </location>
</feature>
<dbReference type="EMBL" id="JAHLPM010000001">
    <property type="protein sequence ID" value="MBU5436413.1"/>
    <property type="molecule type" value="Genomic_DNA"/>
</dbReference>
<comment type="caution">
    <text evidence="7">The sequence shown here is derived from an EMBL/GenBank/DDBJ whole genome shotgun (WGS) entry which is preliminary data.</text>
</comment>
<evidence type="ECO:0000313" key="7">
    <source>
        <dbReference type="EMBL" id="MBU5436413.1"/>
    </source>
</evidence>
<keyword evidence="3 5" id="KW-1133">Transmembrane helix</keyword>
<feature type="transmembrane region" description="Helical" evidence="5">
    <location>
        <begin position="157"/>
        <end position="176"/>
    </location>
</feature>
<feature type="transmembrane region" description="Helical" evidence="5">
    <location>
        <begin position="298"/>
        <end position="320"/>
    </location>
</feature>
<dbReference type="RefSeq" id="WP_216515612.1">
    <property type="nucleotide sequence ID" value="NZ_JAHLPM010000001.1"/>
</dbReference>
<keyword evidence="8" id="KW-1185">Reference proteome</keyword>